<evidence type="ECO:0000256" key="1">
    <source>
        <dbReference type="SAM" id="SignalP"/>
    </source>
</evidence>
<dbReference type="AlphaFoldDB" id="A0AA38U390"/>
<gene>
    <name evidence="2" type="ORF">OSB04_001731</name>
</gene>
<evidence type="ECO:0008006" key="4">
    <source>
        <dbReference type="Google" id="ProtNLM"/>
    </source>
</evidence>
<evidence type="ECO:0000313" key="3">
    <source>
        <dbReference type="Proteomes" id="UP001172457"/>
    </source>
</evidence>
<evidence type="ECO:0000313" key="2">
    <source>
        <dbReference type="EMBL" id="KAJ9565765.1"/>
    </source>
</evidence>
<dbReference type="Proteomes" id="UP001172457">
    <property type="component" value="Chromosome 1"/>
</dbReference>
<name>A0AA38U390_9ASTR</name>
<accession>A0AA38U390</accession>
<dbReference type="PANTHER" id="PTHR31635:SF196">
    <property type="entry name" value="REVERSE TRANSCRIPTASE DOMAIN-CONTAINING PROTEIN-RELATED"/>
    <property type="match status" value="1"/>
</dbReference>
<keyword evidence="3" id="KW-1185">Reference proteome</keyword>
<proteinExistence type="predicted"/>
<organism evidence="2 3">
    <name type="scientific">Centaurea solstitialis</name>
    <name type="common">yellow star-thistle</name>
    <dbReference type="NCBI Taxonomy" id="347529"/>
    <lineage>
        <taxon>Eukaryota</taxon>
        <taxon>Viridiplantae</taxon>
        <taxon>Streptophyta</taxon>
        <taxon>Embryophyta</taxon>
        <taxon>Tracheophyta</taxon>
        <taxon>Spermatophyta</taxon>
        <taxon>Magnoliopsida</taxon>
        <taxon>eudicotyledons</taxon>
        <taxon>Gunneridae</taxon>
        <taxon>Pentapetalae</taxon>
        <taxon>asterids</taxon>
        <taxon>campanulids</taxon>
        <taxon>Asterales</taxon>
        <taxon>Asteraceae</taxon>
        <taxon>Carduoideae</taxon>
        <taxon>Cardueae</taxon>
        <taxon>Centaureinae</taxon>
        <taxon>Centaurea</taxon>
    </lineage>
</organism>
<feature type="chain" id="PRO_5041467019" description="RNA-directed DNA polymerase, eukaryota, reverse transcriptase zinc-binding domain protein" evidence="1">
    <location>
        <begin position="17"/>
        <end position="298"/>
    </location>
</feature>
<keyword evidence="1" id="KW-0732">Signal</keyword>
<reference evidence="2" key="1">
    <citation type="submission" date="2023-03" db="EMBL/GenBank/DDBJ databases">
        <title>Chromosome-scale reference genome and RAD-based genetic map of yellow starthistle (Centaurea solstitialis) reveal putative structural variation and QTLs associated with invader traits.</title>
        <authorList>
            <person name="Reatini B."/>
            <person name="Cang F.A."/>
            <person name="Jiang Q."/>
            <person name="Mckibben M.T.W."/>
            <person name="Barker M.S."/>
            <person name="Rieseberg L.H."/>
            <person name="Dlugosch K.M."/>
        </authorList>
    </citation>
    <scope>NUCLEOTIDE SEQUENCE</scope>
    <source>
        <strain evidence="2">CAN-66</strain>
        <tissue evidence="2">Leaf</tissue>
    </source>
</reference>
<feature type="signal peptide" evidence="1">
    <location>
        <begin position="1"/>
        <end position="16"/>
    </location>
</feature>
<dbReference type="PANTHER" id="PTHR31635">
    <property type="entry name" value="REVERSE TRANSCRIPTASE DOMAIN-CONTAINING PROTEIN-RELATED"/>
    <property type="match status" value="1"/>
</dbReference>
<sequence>MVILITVLHIIPSLICQFEGAVDEIKQCWIKRLCFESKISVLGIQETMLCSTTIGMVKRFWPFSSAFDCDFVNADGRSGDRINSVVLPNYSIGYNSENLEFDAKDGDENSKIFHGIINQRRRINNIHGIMVNGEWVSDPKRIKDEAFNFYAKKFEGNLGVRSSFHSNNFSKLSEDQCKFLDADFTEAEIKNAIWDCEGDKAPGPNGFSFEFFKVFWPSIKSDLLAAIKQFEATGYIEPKCRHILDGLLIISECISWAKKTKSKLMILKVDFEKAFDSLNWDFLDETLEQMALGTKWRS</sequence>
<protein>
    <recommendedName>
        <fullName evidence="4">RNA-directed DNA polymerase, eukaryota, reverse transcriptase zinc-binding domain protein</fullName>
    </recommendedName>
</protein>
<comment type="caution">
    <text evidence="2">The sequence shown here is derived from an EMBL/GenBank/DDBJ whole genome shotgun (WGS) entry which is preliminary data.</text>
</comment>
<dbReference type="EMBL" id="JARYMX010000001">
    <property type="protein sequence ID" value="KAJ9565765.1"/>
    <property type="molecule type" value="Genomic_DNA"/>
</dbReference>